<comment type="caution">
    <text evidence="2">The sequence shown here is derived from an EMBL/GenBank/DDBJ whole genome shotgun (WGS) entry which is preliminary data.</text>
</comment>
<keyword evidence="3" id="KW-1185">Reference proteome</keyword>
<evidence type="ECO:0000313" key="2">
    <source>
        <dbReference type="EMBL" id="VEL22642.1"/>
    </source>
</evidence>
<sequence length="114" mass="12947">MYQKKRPIHHIHNRQPFPLAALSDPPFSSERELCPSFKLDLDDPNDVAFRCQNRPIKLRQQLRRGEGGGETNESLGQGSIWLVGQSASALRVNSAKAQNGLPVHRGHKRERERD</sequence>
<feature type="region of interest" description="Disordered" evidence="1">
    <location>
        <begin position="93"/>
        <end position="114"/>
    </location>
</feature>
<protein>
    <submittedName>
        <fullName evidence="2">Uncharacterized protein</fullName>
    </submittedName>
</protein>
<dbReference type="Proteomes" id="UP000784294">
    <property type="component" value="Unassembled WGS sequence"/>
</dbReference>
<organism evidence="2 3">
    <name type="scientific">Protopolystoma xenopodis</name>
    <dbReference type="NCBI Taxonomy" id="117903"/>
    <lineage>
        <taxon>Eukaryota</taxon>
        <taxon>Metazoa</taxon>
        <taxon>Spiralia</taxon>
        <taxon>Lophotrochozoa</taxon>
        <taxon>Platyhelminthes</taxon>
        <taxon>Monogenea</taxon>
        <taxon>Polyopisthocotylea</taxon>
        <taxon>Polystomatidea</taxon>
        <taxon>Polystomatidae</taxon>
        <taxon>Protopolystoma</taxon>
    </lineage>
</organism>
<accession>A0A3S5BFS7</accession>
<gene>
    <name evidence="2" type="ORF">PXEA_LOCUS16082</name>
</gene>
<evidence type="ECO:0000313" key="3">
    <source>
        <dbReference type="Proteomes" id="UP000784294"/>
    </source>
</evidence>
<evidence type="ECO:0000256" key="1">
    <source>
        <dbReference type="SAM" id="MobiDB-lite"/>
    </source>
</evidence>
<dbReference type="EMBL" id="CAAALY010057665">
    <property type="protein sequence ID" value="VEL22642.1"/>
    <property type="molecule type" value="Genomic_DNA"/>
</dbReference>
<reference evidence="2" key="1">
    <citation type="submission" date="2018-11" db="EMBL/GenBank/DDBJ databases">
        <authorList>
            <consortium name="Pathogen Informatics"/>
        </authorList>
    </citation>
    <scope>NUCLEOTIDE SEQUENCE</scope>
</reference>
<dbReference type="AlphaFoldDB" id="A0A3S5BFS7"/>
<name>A0A3S5BFS7_9PLAT</name>
<proteinExistence type="predicted"/>